<reference evidence="3" key="1">
    <citation type="submission" date="2024-07" db="EMBL/GenBank/DDBJ databases">
        <title>Two chromosome-level genome assemblies of Korean endemic species Abeliophyllum distichum and Forsythia ovata (Oleaceae).</title>
        <authorList>
            <person name="Jang H."/>
        </authorList>
    </citation>
    <scope>NUCLEOTIDE SEQUENCE [LARGE SCALE GENOMIC DNA]</scope>
</reference>
<evidence type="ECO:0000256" key="1">
    <source>
        <dbReference type="SAM" id="MobiDB-lite"/>
    </source>
</evidence>
<name>A0ABD1X9T6_9LAMI</name>
<evidence type="ECO:0000313" key="3">
    <source>
        <dbReference type="Proteomes" id="UP001604277"/>
    </source>
</evidence>
<evidence type="ECO:0000313" key="2">
    <source>
        <dbReference type="EMBL" id="KAL2558734.1"/>
    </source>
</evidence>
<protein>
    <submittedName>
        <fullName evidence="2">Uncharacterized protein</fullName>
    </submittedName>
</protein>
<accession>A0ABD1X9T6</accession>
<comment type="caution">
    <text evidence="2">The sequence shown here is derived from an EMBL/GenBank/DDBJ whole genome shotgun (WGS) entry which is preliminary data.</text>
</comment>
<gene>
    <name evidence="2" type="ORF">Fot_03473</name>
</gene>
<proteinExistence type="predicted"/>
<feature type="region of interest" description="Disordered" evidence="1">
    <location>
        <begin position="1"/>
        <end position="38"/>
    </location>
</feature>
<dbReference type="EMBL" id="JBFOLJ010000001">
    <property type="protein sequence ID" value="KAL2558734.1"/>
    <property type="molecule type" value="Genomic_DNA"/>
</dbReference>
<organism evidence="2 3">
    <name type="scientific">Forsythia ovata</name>
    <dbReference type="NCBI Taxonomy" id="205694"/>
    <lineage>
        <taxon>Eukaryota</taxon>
        <taxon>Viridiplantae</taxon>
        <taxon>Streptophyta</taxon>
        <taxon>Embryophyta</taxon>
        <taxon>Tracheophyta</taxon>
        <taxon>Spermatophyta</taxon>
        <taxon>Magnoliopsida</taxon>
        <taxon>eudicotyledons</taxon>
        <taxon>Gunneridae</taxon>
        <taxon>Pentapetalae</taxon>
        <taxon>asterids</taxon>
        <taxon>lamiids</taxon>
        <taxon>Lamiales</taxon>
        <taxon>Oleaceae</taxon>
        <taxon>Forsythieae</taxon>
        <taxon>Forsythia</taxon>
    </lineage>
</organism>
<keyword evidence="3" id="KW-1185">Reference proteome</keyword>
<sequence length="132" mass="14083">MQVPAALLGSAQEGTTTKNEEMENKVNKARPESDNQQVPERLKEAIEKPINGDGAVGTGVVNGRRRLRTLVLGHAEAGVGFAGSRGSWSRVCWVTRKLAMATAGDAVRKQRNYSLTSSVLLAVVGRGLVVVE</sequence>
<feature type="compositionally biased region" description="Basic and acidic residues" evidence="1">
    <location>
        <begin position="18"/>
        <end position="33"/>
    </location>
</feature>
<dbReference type="AlphaFoldDB" id="A0ABD1X9T6"/>
<dbReference type="Proteomes" id="UP001604277">
    <property type="component" value="Unassembled WGS sequence"/>
</dbReference>